<organism evidence="2 3">
    <name type="scientific">Miscanthus lutarioriparius</name>
    <dbReference type="NCBI Taxonomy" id="422564"/>
    <lineage>
        <taxon>Eukaryota</taxon>
        <taxon>Viridiplantae</taxon>
        <taxon>Streptophyta</taxon>
        <taxon>Embryophyta</taxon>
        <taxon>Tracheophyta</taxon>
        <taxon>Spermatophyta</taxon>
        <taxon>Magnoliopsida</taxon>
        <taxon>Liliopsida</taxon>
        <taxon>Poales</taxon>
        <taxon>Poaceae</taxon>
        <taxon>PACMAD clade</taxon>
        <taxon>Panicoideae</taxon>
        <taxon>Andropogonodae</taxon>
        <taxon>Andropogoneae</taxon>
        <taxon>Saccharinae</taxon>
        <taxon>Miscanthus</taxon>
    </lineage>
</organism>
<evidence type="ECO:0000313" key="3">
    <source>
        <dbReference type="Proteomes" id="UP000604825"/>
    </source>
</evidence>
<sequence>MADEQAREKEEEEHGACGSCGATISHPSSSNEQWIENGRMVLYLDSEKQHKEASVRGYINWRQVQWLVCGHCDSAHALHMHIPVPYHAETLVWRGSSGDCGDHKVAPPSGMHERTG</sequence>
<evidence type="ECO:0000256" key="1">
    <source>
        <dbReference type="SAM" id="MobiDB-lite"/>
    </source>
</evidence>
<protein>
    <submittedName>
        <fullName evidence="2">Uncharacterized protein</fullName>
    </submittedName>
</protein>
<dbReference type="Proteomes" id="UP000604825">
    <property type="component" value="Unassembled WGS sequence"/>
</dbReference>
<dbReference type="EMBL" id="CAJGYO010000006">
    <property type="protein sequence ID" value="CAD6235362.1"/>
    <property type="molecule type" value="Genomic_DNA"/>
</dbReference>
<feature type="region of interest" description="Disordered" evidence="1">
    <location>
        <begin position="1"/>
        <end position="32"/>
    </location>
</feature>
<feature type="compositionally biased region" description="Basic and acidic residues" evidence="1">
    <location>
        <begin position="1"/>
        <end position="15"/>
    </location>
</feature>
<reference evidence="2" key="1">
    <citation type="submission" date="2020-10" db="EMBL/GenBank/DDBJ databases">
        <authorList>
            <person name="Han B."/>
            <person name="Lu T."/>
            <person name="Zhao Q."/>
            <person name="Huang X."/>
            <person name="Zhao Y."/>
        </authorList>
    </citation>
    <scope>NUCLEOTIDE SEQUENCE</scope>
</reference>
<gene>
    <name evidence="2" type="ORF">NCGR_LOCUS23615</name>
</gene>
<accession>A0A811P6X2</accession>
<comment type="caution">
    <text evidence="2">The sequence shown here is derived from an EMBL/GenBank/DDBJ whole genome shotgun (WGS) entry which is preliminary data.</text>
</comment>
<name>A0A811P6X2_9POAL</name>
<evidence type="ECO:0000313" key="2">
    <source>
        <dbReference type="EMBL" id="CAD6235362.1"/>
    </source>
</evidence>
<feature type="compositionally biased region" description="Basic and acidic residues" evidence="1">
    <location>
        <begin position="100"/>
        <end position="116"/>
    </location>
</feature>
<feature type="region of interest" description="Disordered" evidence="1">
    <location>
        <begin position="97"/>
        <end position="116"/>
    </location>
</feature>
<proteinExistence type="predicted"/>
<keyword evidence="3" id="KW-1185">Reference proteome</keyword>
<dbReference type="AlphaFoldDB" id="A0A811P6X2"/>